<comment type="caution">
    <text evidence="3">The sequence shown here is derived from an EMBL/GenBank/DDBJ whole genome shotgun (WGS) entry which is preliminary data.</text>
</comment>
<dbReference type="InterPro" id="IPR013783">
    <property type="entry name" value="Ig-like_fold"/>
</dbReference>
<dbReference type="GO" id="GO:0005975">
    <property type="term" value="P:carbohydrate metabolic process"/>
    <property type="evidence" value="ECO:0007669"/>
    <property type="project" value="InterPro"/>
</dbReference>
<organism evidence="3 4">
    <name type="scientific">Oceanipulchritudo coccoides</name>
    <dbReference type="NCBI Taxonomy" id="2706888"/>
    <lineage>
        <taxon>Bacteria</taxon>
        <taxon>Pseudomonadati</taxon>
        <taxon>Verrucomicrobiota</taxon>
        <taxon>Opitutia</taxon>
        <taxon>Puniceicoccales</taxon>
        <taxon>Oceanipulchritudinaceae</taxon>
        <taxon>Oceanipulchritudo</taxon>
    </lineage>
</organism>
<dbReference type="RefSeq" id="WP_163961651.1">
    <property type="nucleotide sequence ID" value="NZ_JAAGNX010000001.1"/>
</dbReference>
<evidence type="ECO:0000313" key="3">
    <source>
        <dbReference type="EMBL" id="NDV61065.1"/>
    </source>
</evidence>
<keyword evidence="3" id="KW-0378">Hydrolase</keyword>
<dbReference type="Gene3D" id="3.20.20.80">
    <property type="entry name" value="Glycosidases"/>
    <property type="match status" value="1"/>
</dbReference>
<accession>A0A6B2LZY8</accession>
<name>A0A6B2LZY8_9BACT</name>
<keyword evidence="4" id="KW-1185">Reference proteome</keyword>
<protein>
    <submittedName>
        <fullName evidence="3">Glycoside hydrolase family 1</fullName>
    </submittedName>
</protein>
<evidence type="ECO:0000313" key="4">
    <source>
        <dbReference type="Proteomes" id="UP000478417"/>
    </source>
</evidence>
<dbReference type="GO" id="GO:0004553">
    <property type="term" value="F:hydrolase activity, hydrolyzing O-glycosyl compounds"/>
    <property type="evidence" value="ECO:0007669"/>
    <property type="project" value="InterPro"/>
</dbReference>
<proteinExistence type="inferred from homology"/>
<evidence type="ECO:0000259" key="2">
    <source>
        <dbReference type="SMART" id="SM00642"/>
    </source>
</evidence>
<dbReference type="PANTHER" id="PTHR43002">
    <property type="entry name" value="GLYCOGEN DEBRANCHING ENZYME"/>
    <property type="match status" value="1"/>
</dbReference>
<comment type="similarity">
    <text evidence="1">Belongs to the glycosyl hydrolase 13 family.</text>
</comment>
<dbReference type="SUPFAM" id="SSF51445">
    <property type="entry name" value="(Trans)glycosidases"/>
    <property type="match status" value="1"/>
</dbReference>
<dbReference type="AlphaFoldDB" id="A0A6B2LZY8"/>
<dbReference type="Pfam" id="PF02922">
    <property type="entry name" value="CBM_48"/>
    <property type="match status" value="1"/>
</dbReference>
<dbReference type="InterPro" id="IPR004193">
    <property type="entry name" value="Glyco_hydro_13_N"/>
</dbReference>
<dbReference type="SUPFAM" id="SSF81296">
    <property type="entry name" value="E set domains"/>
    <property type="match status" value="1"/>
</dbReference>
<gene>
    <name evidence="3" type="ORF">G0Q06_01230</name>
</gene>
<dbReference type="InterPro" id="IPR017853">
    <property type="entry name" value="GH"/>
</dbReference>
<reference evidence="3 4" key="1">
    <citation type="submission" date="2020-02" db="EMBL/GenBank/DDBJ databases">
        <title>Albibacoteraceae fam. nov., the first described family within the subdivision 4 Verrucomicrobia.</title>
        <authorList>
            <person name="Xi F."/>
        </authorList>
    </citation>
    <scope>NUCLEOTIDE SEQUENCE [LARGE SCALE GENOMIC DNA]</scope>
    <source>
        <strain evidence="3 4">CK1056</strain>
    </source>
</reference>
<dbReference type="Proteomes" id="UP000478417">
    <property type="component" value="Unassembled WGS sequence"/>
</dbReference>
<dbReference type="InterPro" id="IPR006047">
    <property type="entry name" value="GH13_cat_dom"/>
</dbReference>
<sequence>MKELVHLNWAAWTSMDTAVVSFTRDWTSRKLPQLWFGEDQLKLEGLKRLDPEHFGIHGGYYGKGGKIHFVLPRELTKELDIKGGLFVAGSFNGWEEAIGDSNWKMSNGTVRGKPCHVLSVPQASLDQEEAATFKFVTGKKHWLEVPEDTANAHVDGFGIKNYLFSSHRSGRHLFRFETPLPLNQSEGRLLYFKVDGVVDSIRLSPGVFLKSLEAKGPLGAIVNDNTTSFRIFAPRAIKVNLFLFQDLDGPEGDPIPLKLTDDLVWEAHVEGNLHGWFYHYTVEAKETDEVGFFDPEFRIPDPYAKAVCGPMGPGIVVDDSFFEREDDGFKAAHWHDLVIAEAHVRDLTATAPVEMSDEERLGFRGLKKWIDDKSFYLSELGVNAVELQPVHEFDTLDKEQYAWGYMPVNYFAPASQYCKDASSLDQIGEFRELVKSFHGKGMAVILDVVYNHFGEPNFLQYLDREYYFLLTEDGHYENYSGCGNTLDANTPMVRRLMRDSLIHWMEAFGVDGFRFDLGELLGKETLAWLETELKAVKPEVILIAEPWSFRGHIAGELRETGFASWNDGYREYMREYLTLHANADRLGYFMQGSSPDWSRFPAQTVNYVESHDDRCWIDKITENGGHDGHRPTANDRRRTHLMIGMQMMSLGIPMLSSGMDMLKSKGGTNNTYLRGDLNAIPYTRMTEYSGTVDYFRKWIAFRMGPLGRYLRLDEFPGSDYFMTSQHEHLFGMIYNALRTHGRERLLYVVNPGYEFEELRFPEQDLDRFEQLADSERWGDPMLAGPHFERAGERIVIPPLSCGLFIERL</sequence>
<dbReference type="InterPro" id="IPR014756">
    <property type="entry name" value="Ig_E-set"/>
</dbReference>
<dbReference type="EMBL" id="JAAGNX010000001">
    <property type="protein sequence ID" value="NDV61065.1"/>
    <property type="molecule type" value="Genomic_DNA"/>
</dbReference>
<dbReference type="Pfam" id="PF00128">
    <property type="entry name" value="Alpha-amylase"/>
    <property type="match status" value="1"/>
</dbReference>
<evidence type="ECO:0000256" key="1">
    <source>
        <dbReference type="ARBA" id="ARBA00008061"/>
    </source>
</evidence>
<dbReference type="CDD" id="cd02860">
    <property type="entry name" value="E_set_Pullulanase"/>
    <property type="match status" value="1"/>
</dbReference>
<dbReference type="SMART" id="SM00642">
    <property type="entry name" value="Aamy"/>
    <property type="match status" value="1"/>
</dbReference>
<dbReference type="Gene3D" id="2.60.40.10">
    <property type="entry name" value="Immunoglobulins"/>
    <property type="match status" value="1"/>
</dbReference>
<feature type="domain" description="Glycosyl hydrolase family 13 catalytic" evidence="2">
    <location>
        <begin position="349"/>
        <end position="702"/>
    </location>
</feature>